<reference evidence="1" key="1">
    <citation type="submission" date="2018-01" db="EMBL/GenBank/DDBJ databases">
        <title>An insight into the sialome of Amazonian anophelines.</title>
        <authorList>
            <person name="Ribeiro J.M."/>
            <person name="Scarpassa V."/>
            <person name="Calvo E."/>
        </authorList>
    </citation>
    <scope>NUCLEOTIDE SEQUENCE</scope>
    <source>
        <tissue evidence="1">Salivary glands</tissue>
    </source>
</reference>
<accession>A0A2M3ZLX4</accession>
<proteinExistence type="predicted"/>
<organism evidence="1">
    <name type="scientific">Anopheles braziliensis</name>
    <dbReference type="NCBI Taxonomy" id="58242"/>
    <lineage>
        <taxon>Eukaryota</taxon>
        <taxon>Metazoa</taxon>
        <taxon>Ecdysozoa</taxon>
        <taxon>Arthropoda</taxon>
        <taxon>Hexapoda</taxon>
        <taxon>Insecta</taxon>
        <taxon>Pterygota</taxon>
        <taxon>Neoptera</taxon>
        <taxon>Endopterygota</taxon>
        <taxon>Diptera</taxon>
        <taxon>Nematocera</taxon>
        <taxon>Culicoidea</taxon>
        <taxon>Culicidae</taxon>
        <taxon>Anophelinae</taxon>
        <taxon>Anopheles</taxon>
    </lineage>
</organism>
<sequence length="71" mass="7068">MWAWEVRVEVVVVVTVVVVVAAGGAAAAAAVEGNLCWRSASGLGCSVTLWSGLWGAEDSPVPGSGRTPGAS</sequence>
<dbReference type="EMBL" id="GGFM01008752">
    <property type="protein sequence ID" value="MBW29503.1"/>
    <property type="molecule type" value="Transcribed_RNA"/>
</dbReference>
<name>A0A2M3ZLX4_9DIPT</name>
<protein>
    <submittedName>
        <fullName evidence="1">Uncharacterized protein</fullName>
    </submittedName>
</protein>
<dbReference type="AlphaFoldDB" id="A0A2M3ZLX4"/>
<evidence type="ECO:0000313" key="1">
    <source>
        <dbReference type="EMBL" id="MBW29503.1"/>
    </source>
</evidence>